<dbReference type="GO" id="GO:0000287">
    <property type="term" value="F:magnesium ion binding"/>
    <property type="evidence" value="ECO:0007669"/>
    <property type="project" value="InterPro"/>
</dbReference>
<dbReference type="OrthoDB" id="9808281at2"/>
<dbReference type="InterPro" id="IPR037143">
    <property type="entry name" value="4-PPantetheinyl_Trfase_dom_sf"/>
</dbReference>
<dbReference type="GO" id="GO:0008897">
    <property type="term" value="F:holo-[acyl-carrier-protein] synthase activity"/>
    <property type="evidence" value="ECO:0007669"/>
    <property type="project" value="InterPro"/>
</dbReference>
<gene>
    <name evidence="2" type="ORF">W911_16905</name>
</gene>
<dbReference type="SUPFAM" id="SSF56214">
    <property type="entry name" value="4'-phosphopantetheinyl transferase"/>
    <property type="match status" value="2"/>
</dbReference>
<evidence type="ECO:0008006" key="4">
    <source>
        <dbReference type="Google" id="ProtNLM"/>
    </source>
</evidence>
<accession>V5SK06</accession>
<evidence type="ECO:0000313" key="3">
    <source>
        <dbReference type="Proteomes" id="UP000018542"/>
    </source>
</evidence>
<sequence length="243" mass="25406">MAHAELWFVDLEKASSALDALESATPRLSDADNARFAAMTDSAARRNRRLAHIALRALLERKCGPDIRNTPFVVSESGKPALACASVSFSLAHTAASALIALSDVGPVGVDLEHARKVKIPAARRAPIERAAVALAAGVPLAEGDPDTRFLRAWVRIEAVAKATGSGVGPILERLRPRRVPEGADGLAVAAGTSAVVAHDLTMTPGLFAAVALPPGRLLPLVRHLPDRVAALATWIAEGEAAR</sequence>
<dbReference type="PATRIC" id="fig|1029756.8.peg.3519"/>
<dbReference type="HOGENOM" id="CLU_1174130_0_0_5"/>
<dbReference type="EMBL" id="CP006912">
    <property type="protein sequence ID" value="AHB50450.1"/>
    <property type="molecule type" value="Genomic_DNA"/>
</dbReference>
<dbReference type="PANTHER" id="PTHR12215:SF10">
    <property type="entry name" value="L-AMINOADIPATE-SEMIALDEHYDE DEHYDROGENASE-PHOSPHOPANTETHEINYL TRANSFERASE"/>
    <property type="match status" value="1"/>
</dbReference>
<evidence type="ECO:0000313" key="2">
    <source>
        <dbReference type="EMBL" id="AHB50450.1"/>
    </source>
</evidence>
<dbReference type="PANTHER" id="PTHR12215">
    <property type="entry name" value="PHOSPHOPANTETHEINE TRANSFERASE"/>
    <property type="match status" value="1"/>
</dbReference>
<keyword evidence="1" id="KW-0808">Transferase</keyword>
<organism evidence="2 3">
    <name type="scientific">Hyphomicrobium nitrativorans NL23</name>
    <dbReference type="NCBI Taxonomy" id="1029756"/>
    <lineage>
        <taxon>Bacteria</taxon>
        <taxon>Pseudomonadati</taxon>
        <taxon>Pseudomonadota</taxon>
        <taxon>Alphaproteobacteria</taxon>
        <taxon>Hyphomicrobiales</taxon>
        <taxon>Hyphomicrobiaceae</taxon>
        <taxon>Hyphomicrobium</taxon>
    </lineage>
</organism>
<dbReference type="AlphaFoldDB" id="V5SK06"/>
<dbReference type="GO" id="GO:0005829">
    <property type="term" value="C:cytosol"/>
    <property type="evidence" value="ECO:0007669"/>
    <property type="project" value="TreeGrafter"/>
</dbReference>
<keyword evidence="3" id="KW-1185">Reference proteome</keyword>
<dbReference type="Gene3D" id="3.90.470.20">
    <property type="entry name" value="4'-phosphopantetheinyl transferase domain"/>
    <property type="match status" value="1"/>
</dbReference>
<dbReference type="STRING" id="1029756.W911_16905"/>
<name>V5SK06_9HYPH</name>
<dbReference type="RefSeq" id="WP_023788672.1">
    <property type="nucleotide sequence ID" value="NC_022997.1"/>
</dbReference>
<dbReference type="GO" id="GO:0019878">
    <property type="term" value="P:lysine biosynthetic process via aminoadipic acid"/>
    <property type="evidence" value="ECO:0007669"/>
    <property type="project" value="TreeGrafter"/>
</dbReference>
<reference evidence="2 3" key="1">
    <citation type="journal article" date="2014" name="Genome Announc.">
        <title>Complete Genome Sequence of Hyphomicrobium nitrativorans Strain NL23, a Denitrifying Bacterium Isolated from Biofilm of a Methanol-Fed Denitrification System Treating Seawater at the Montreal Biodome.</title>
        <authorList>
            <person name="Martineau C."/>
            <person name="Villeneuve C."/>
            <person name="Mauffrey F."/>
            <person name="Villemur R."/>
        </authorList>
    </citation>
    <scope>NUCLEOTIDE SEQUENCE [LARGE SCALE GENOMIC DNA]</scope>
    <source>
        <strain evidence="2">NL23</strain>
    </source>
</reference>
<dbReference type="KEGG" id="hni:W911_16905"/>
<protein>
    <recommendedName>
        <fullName evidence="4">4'-phosphopantetheinyl transferase domain-containing protein</fullName>
    </recommendedName>
</protein>
<dbReference type="InterPro" id="IPR050559">
    <property type="entry name" value="P-Pant_transferase_sf"/>
</dbReference>
<evidence type="ECO:0000256" key="1">
    <source>
        <dbReference type="ARBA" id="ARBA00022679"/>
    </source>
</evidence>
<proteinExistence type="predicted"/>
<dbReference type="Proteomes" id="UP000018542">
    <property type="component" value="Chromosome"/>
</dbReference>